<proteinExistence type="predicted"/>
<comment type="caution">
    <text evidence="2">The sequence shown here is derived from an EMBL/GenBank/DDBJ whole genome shotgun (WGS) entry which is preliminary data.</text>
</comment>
<protein>
    <recommendedName>
        <fullName evidence="1">ABM domain-containing protein</fullName>
    </recommendedName>
</protein>
<reference evidence="2 3" key="1">
    <citation type="submission" date="2015-11" db="EMBL/GenBank/DDBJ databases">
        <title>Sequence of Pedobacter ginsenosidimutans.</title>
        <authorList>
            <person name="Carson E."/>
            <person name="Keyser V."/>
            <person name="Newman J."/>
            <person name="Miller J."/>
        </authorList>
    </citation>
    <scope>NUCLEOTIDE SEQUENCE [LARGE SCALE GENOMIC DNA]</scope>
    <source>
        <strain evidence="2 3">KACC 14530</strain>
    </source>
</reference>
<evidence type="ECO:0000313" key="3">
    <source>
        <dbReference type="Proteomes" id="UP000051950"/>
    </source>
</evidence>
<organism evidence="2 3">
    <name type="scientific">Pedobacter ginsenosidimutans</name>
    <dbReference type="NCBI Taxonomy" id="687842"/>
    <lineage>
        <taxon>Bacteria</taxon>
        <taxon>Pseudomonadati</taxon>
        <taxon>Bacteroidota</taxon>
        <taxon>Sphingobacteriia</taxon>
        <taxon>Sphingobacteriales</taxon>
        <taxon>Sphingobacteriaceae</taxon>
        <taxon>Pedobacter</taxon>
    </lineage>
</organism>
<dbReference type="AlphaFoldDB" id="A0A0T5VL24"/>
<dbReference type="SUPFAM" id="SSF54909">
    <property type="entry name" value="Dimeric alpha+beta barrel"/>
    <property type="match status" value="1"/>
</dbReference>
<sequence>MKAEKIITHAEITVMPEVMQEVLPQAKAAREKILLEEGCETFILTTKKETENTLVIFAVYSSQQTYEWHLEQDYVKSFFNFLDGKLKTAPVVTYLKVV</sequence>
<dbReference type="PROSITE" id="PS51725">
    <property type="entry name" value="ABM"/>
    <property type="match status" value="1"/>
</dbReference>
<accession>A0A0T5VL24</accession>
<dbReference type="STRING" id="687842.ASU31_19060"/>
<gene>
    <name evidence="2" type="ORF">ASU31_19060</name>
</gene>
<evidence type="ECO:0000259" key="1">
    <source>
        <dbReference type="PROSITE" id="PS51725"/>
    </source>
</evidence>
<evidence type="ECO:0000313" key="2">
    <source>
        <dbReference type="EMBL" id="KRT14525.1"/>
    </source>
</evidence>
<feature type="domain" description="ABM" evidence="1">
    <location>
        <begin position="6"/>
        <end position="95"/>
    </location>
</feature>
<dbReference type="Gene3D" id="3.30.70.100">
    <property type="match status" value="1"/>
</dbReference>
<dbReference type="InterPro" id="IPR011008">
    <property type="entry name" value="Dimeric_a/b-barrel"/>
</dbReference>
<dbReference type="RefSeq" id="WP_057933867.1">
    <property type="nucleotide sequence ID" value="NZ_LMZQ01000017.1"/>
</dbReference>
<dbReference type="InterPro" id="IPR007138">
    <property type="entry name" value="ABM_dom"/>
</dbReference>
<dbReference type="Proteomes" id="UP000051950">
    <property type="component" value="Unassembled WGS sequence"/>
</dbReference>
<dbReference type="EMBL" id="LMZQ01000017">
    <property type="protein sequence ID" value="KRT14525.1"/>
    <property type="molecule type" value="Genomic_DNA"/>
</dbReference>
<name>A0A0T5VL24_9SPHI</name>
<dbReference type="OrthoDB" id="676007at2"/>
<dbReference type="Pfam" id="PF03992">
    <property type="entry name" value="ABM"/>
    <property type="match status" value="1"/>
</dbReference>
<keyword evidence="3" id="KW-1185">Reference proteome</keyword>